<feature type="domain" description="NodB homology" evidence="1">
    <location>
        <begin position="33"/>
        <end position="289"/>
    </location>
</feature>
<dbReference type="SUPFAM" id="SSF88713">
    <property type="entry name" value="Glycoside hydrolase/deacetylase"/>
    <property type="match status" value="1"/>
</dbReference>
<evidence type="ECO:0000313" key="3">
    <source>
        <dbReference type="Proteomes" id="UP000608530"/>
    </source>
</evidence>
<comment type="caution">
    <text evidence="2">The sequence shown here is derived from an EMBL/GenBank/DDBJ whole genome shotgun (WGS) entry which is preliminary data.</text>
</comment>
<dbReference type="EMBL" id="JAEHOH010000002">
    <property type="protein sequence ID" value="MBK0417910.1"/>
    <property type="molecule type" value="Genomic_DNA"/>
</dbReference>
<dbReference type="Pfam" id="PF01522">
    <property type="entry name" value="Polysacc_deac_1"/>
    <property type="match status" value="1"/>
</dbReference>
<dbReference type="PROSITE" id="PS51677">
    <property type="entry name" value="NODB"/>
    <property type="match status" value="1"/>
</dbReference>
<gene>
    <name evidence="2" type="ORF">JD276_02520</name>
</gene>
<dbReference type="InterPro" id="IPR011330">
    <property type="entry name" value="Glyco_hydro/deAcase_b/a-brl"/>
</dbReference>
<name>A0A934Q5T0_9MICO</name>
<dbReference type="GO" id="GO:0005975">
    <property type="term" value="P:carbohydrate metabolic process"/>
    <property type="evidence" value="ECO:0007669"/>
    <property type="project" value="InterPro"/>
</dbReference>
<dbReference type="GO" id="GO:0016810">
    <property type="term" value="F:hydrolase activity, acting on carbon-nitrogen (but not peptide) bonds"/>
    <property type="evidence" value="ECO:0007669"/>
    <property type="project" value="InterPro"/>
</dbReference>
<keyword evidence="3" id="KW-1185">Reference proteome</keyword>
<dbReference type="InterPro" id="IPR002509">
    <property type="entry name" value="NODB_dom"/>
</dbReference>
<reference evidence="2" key="1">
    <citation type="submission" date="2020-12" db="EMBL/GenBank/DDBJ databases">
        <title>Leucobacter sp. CAS1, isolated from Chromium sludge.</title>
        <authorList>
            <person name="Xu Z."/>
        </authorList>
    </citation>
    <scope>NUCLEOTIDE SEQUENCE</scope>
    <source>
        <strain evidence="2">CSA1</strain>
    </source>
</reference>
<organism evidence="2 3">
    <name type="scientific">Leucobacter chromiisoli</name>
    <dbReference type="NCBI Taxonomy" id="2796471"/>
    <lineage>
        <taxon>Bacteria</taxon>
        <taxon>Bacillati</taxon>
        <taxon>Actinomycetota</taxon>
        <taxon>Actinomycetes</taxon>
        <taxon>Micrococcales</taxon>
        <taxon>Microbacteriaceae</taxon>
        <taxon>Leucobacter</taxon>
    </lineage>
</organism>
<dbReference type="PANTHER" id="PTHR47561">
    <property type="entry name" value="POLYSACCHARIDE DEACETYLASE FAMILY PROTEIN (AFU_ORTHOLOGUE AFUA_6G05030)"/>
    <property type="match status" value="1"/>
</dbReference>
<proteinExistence type="predicted"/>
<sequence length="289" mass="31964">MSWPHGDGCAVVITVDVDGDLPFLAAHPENEHRAKSRSVGRYGPEVGARRVLGVLERCGVRADWFIPGRLAADDPELLREVTRAGHSVGVHGDAHLDFDGLSLDEQLREIAGGAAALAAVTGERPRGFRIPSGEWHPELPRRAAELGFEWSSSLPSDDHPFRTAPGLAEVPWRYELEDAQYFAYNLDPPFPPGQSRITPIETVEANWWCEYEGAARWGTLFVLRLNAELIGTPGRARMLERLIGRIRADGRAEFRSCAEAAAFADLRPGATGEHPYQLFERIRGEELAR</sequence>
<dbReference type="AlphaFoldDB" id="A0A934Q5T0"/>
<evidence type="ECO:0000313" key="2">
    <source>
        <dbReference type="EMBL" id="MBK0417910.1"/>
    </source>
</evidence>
<dbReference type="RefSeq" id="WP_200113606.1">
    <property type="nucleotide sequence ID" value="NZ_JAEHOH010000002.1"/>
</dbReference>
<dbReference type="PANTHER" id="PTHR47561:SF1">
    <property type="entry name" value="POLYSACCHARIDE DEACETYLASE FAMILY PROTEIN (AFU_ORTHOLOGUE AFUA_6G05030)"/>
    <property type="match status" value="1"/>
</dbReference>
<dbReference type="Proteomes" id="UP000608530">
    <property type="component" value="Unassembled WGS sequence"/>
</dbReference>
<dbReference type="Gene3D" id="3.20.20.370">
    <property type="entry name" value="Glycoside hydrolase/deacetylase"/>
    <property type="match status" value="1"/>
</dbReference>
<protein>
    <submittedName>
        <fullName evidence="2">Polysaccharide deacetylase family protein</fullName>
    </submittedName>
</protein>
<evidence type="ECO:0000259" key="1">
    <source>
        <dbReference type="PROSITE" id="PS51677"/>
    </source>
</evidence>
<accession>A0A934Q5T0</accession>